<feature type="transmembrane region" description="Helical" evidence="1">
    <location>
        <begin position="12"/>
        <end position="32"/>
    </location>
</feature>
<name>A0AAV3PZT6_LITER</name>
<organism evidence="2 3">
    <name type="scientific">Lithospermum erythrorhizon</name>
    <name type="common">Purple gromwell</name>
    <name type="synonym">Lithospermum officinale var. erythrorhizon</name>
    <dbReference type="NCBI Taxonomy" id="34254"/>
    <lineage>
        <taxon>Eukaryota</taxon>
        <taxon>Viridiplantae</taxon>
        <taxon>Streptophyta</taxon>
        <taxon>Embryophyta</taxon>
        <taxon>Tracheophyta</taxon>
        <taxon>Spermatophyta</taxon>
        <taxon>Magnoliopsida</taxon>
        <taxon>eudicotyledons</taxon>
        <taxon>Gunneridae</taxon>
        <taxon>Pentapetalae</taxon>
        <taxon>asterids</taxon>
        <taxon>lamiids</taxon>
        <taxon>Boraginales</taxon>
        <taxon>Boraginaceae</taxon>
        <taxon>Boraginoideae</taxon>
        <taxon>Lithospermeae</taxon>
        <taxon>Lithospermum</taxon>
    </lineage>
</organism>
<keyword evidence="1" id="KW-0472">Membrane</keyword>
<keyword evidence="3" id="KW-1185">Reference proteome</keyword>
<evidence type="ECO:0000256" key="1">
    <source>
        <dbReference type="SAM" id="Phobius"/>
    </source>
</evidence>
<keyword evidence="1" id="KW-1133">Transmembrane helix</keyword>
<evidence type="ECO:0000313" key="2">
    <source>
        <dbReference type="EMBL" id="GAA0157289.1"/>
    </source>
</evidence>
<comment type="caution">
    <text evidence="2">The sequence shown here is derived from an EMBL/GenBank/DDBJ whole genome shotgun (WGS) entry which is preliminary data.</text>
</comment>
<sequence length="104" mass="12101">MISLSSKIGCFEFCWVTGILMIMMASTVYDAYVVTNLYEGLKFDGKILDYHKCGLKRGYLILESMLTRLKSRRNHIGFTFRDLPSLEVRFDSLKRESDMSTRLK</sequence>
<proteinExistence type="predicted"/>
<dbReference type="Proteomes" id="UP001454036">
    <property type="component" value="Unassembled WGS sequence"/>
</dbReference>
<dbReference type="AlphaFoldDB" id="A0AAV3PZT6"/>
<protein>
    <submittedName>
        <fullName evidence="2">Uncharacterized protein</fullName>
    </submittedName>
</protein>
<accession>A0AAV3PZT6</accession>
<dbReference type="EMBL" id="BAABME010019472">
    <property type="protein sequence ID" value="GAA0157289.1"/>
    <property type="molecule type" value="Genomic_DNA"/>
</dbReference>
<gene>
    <name evidence="2" type="ORF">LIER_38428</name>
</gene>
<reference evidence="2 3" key="1">
    <citation type="submission" date="2024-01" db="EMBL/GenBank/DDBJ databases">
        <title>The complete chloroplast genome sequence of Lithospermum erythrorhizon: insights into the phylogenetic relationship among Boraginaceae species and the maternal lineages of purple gromwells.</title>
        <authorList>
            <person name="Okada T."/>
            <person name="Watanabe K."/>
        </authorList>
    </citation>
    <scope>NUCLEOTIDE SEQUENCE [LARGE SCALE GENOMIC DNA]</scope>
</reference>
<evidence type="ECO:0000313" key="3">
    <source>
        <dbReference type="Proteomes" id="UP001454036"/>
    </source>
</evidence>
<keyword evidence="1" id="KW-0812">Transmembrane</keyword>